<evidence type="ECO:0000256" key="9">
    <source>
        <dbReference type="SAM" id="MobiDB-lite"/>
    </source>
</evidence>
<evidence type="ECO:0000256" key="6">
    <source>
        <dbReference type="ARBA" id="ARBA00023004"/>
    </source>
</evidence>
<dbReference type="Gene3D" id="3.40.50.11540">
    <property type="entry name" value="NADH-ubiquinone oxidoreductase 51kDa subunit"/>
    <property type="match status" value="1"/>
</dbReference>
<comment type="subcellular location">
    <subcellularLocation>
        <location evidence="8">Cell inner membrane</location>
        <topology evidence="8">Peripheral membrane protein</topology>
    </subcellularLocation>
</comment>
<dbReference type="Gene3D" id="3.30.70.20">
    <property type="match status" value="1"/>
</dbReference>
<feature type="region of interest" description="Disordered" evidence="9">
    <location>
        <begin position="540"/>
        <end position="640"/>
    </location>
</feature>
<dbReference type="Pfam" id="PF01512">
    <property type="entry name" value="Complex1_51K"/>
    <property type="match status" value="1"/>
</dbReference>
<feature type="region of interest" description="Disordered" evidence="9">
    <location>
        <begin position="1"/>
        <end position="24"/>
    </location>
</feature>
<proteinExistence type="inferred from homology"/>
<feature type="domain" description="4Fe-4S ferredoxin-type" evidence="10">
    <location>
        <begin position="394"/>
        <end position="423"/>
    </location>
</feature>
<comment type="similarity">
    <text evidence="8">Belongs to the 4Fe4S bacterial-type ferredoxin family. RnfC subfamily.</text>
</comment>
<keyword evidence="3 8" id="KW-0479">Metal-binding</keyword>
<comment type="function">
    <text evidence="8">Part of a membrane-bound complex that couples electron transfer with translocation of ions across the membrane.</text>
</comment>
<dbReference type="Pfam" id="PF13375">
    <property type="entry name" value="RnfC_N"/>
    <property type="match status" value="1"/>
</dbReference>
<feature type="binding site" evidence="8">
    <location>
        <position position="364"/>
    </location>
    <ligand>
        <name>[4Fe-4S] cluster</name>
        <dbReference type="ChEBI" id="CHEBI:49883"/>
        <label>1</label>
    </ligand>
</feature>
<evidence type="ECO:0000313" key="11">
    <source>
        <dbReference type="EMBL" id="RXZ42471.1"/>
    </source>
</evidence>
<feature type="compositionally biased region" description="Basic and acidic residues" evidence="9">
    <location>
        <begin position="575"/>
        <end position="584"/>
    </location>
</feature>
<dbReference type="SUPFAM" id="SSF46548">
    <property type="entry name" value="alpha-helical ferredoxin"/>
    <property type="match status" value="1"/>
</dbReference>
<keyword evidence="7 8" id="KW-0411">Iron-sulfur</keyword>
<dbReference type="PANTHER" id="PTHR43034:SF2">
    <property type="entry name" value="ION-TRANSLOCATING OXIDOREDUCTASE COMPLEX SUBUNIT C"/>
    <property type="match status" value="1"/>
</dbReference>
<evidence type="ECO:0000313" key="12">
    <source>
        <dbReference type="Proteomes" id="UP000290682"/>
    </source>
</evidence>
<dbReference type="EMBL" id="REGR01000014">
    <property type="protein sequence ID" value="RXZ42471.1"/>
    <property type="molecule type" value="Genomic_DNA"/>
</dbReference>
<sequence>MRVLHAFHGGVHPPENKTQSTGTPIVKAPVPPRLYVPMSQSLGNAALPCVAVGDKVLKGQKIGEADGRLSAAVHAPTSGKIVEIAPHAYAHPSGLAELCAVIEPDGLDAWIECTPLANWQTLPAADVRAFLAEMGVVGLGGAVFPTHLKLSAASLETLIINGAECEPFISCDDMLMRERASDIVAGIAIVAHLMRPKEILIGIEDNKPEAIDAMREACEGTGFEVVAVPTVYPSGGAKQLIRLLTGKEVPHGTRSTDMGVQCLNVATVYTVGRAVERGEPVTSRIVTLTGDVERPHNVEALIGSPANFLIDYAGRRAGVSEVLMGGPMMGFALPSEDAGITKASNCLIAKSPALLPERPPAMPCIRCGDCAVACPAQLQPMDLYWFAKAKNFGKAQEWNLFDCIECGACSYVCPSQIPLVDYYRFAKGDIWAAERDKKAADRARTRHEFRQFRVERDKEEKARRLAERAAAKDLAAGSGQAAPSAPADDIKAAAIRAAMERAASKQPAASASVAVPAATPNDDAKKAAIEAAMARAAARKAEKPAGEAQRSANVTQPAGMDDAKKAAIQAALDRAAARKAEKQAADTQEQGSANRVKPAGPATMDDAKKAAIQTAMDRAAARKAEREAQEDAGQKDKNHR</sequence>
<keyword evidence="8" id="KW-0472">Membrane</keyword>
<keyword evidence="1 8" id="KW-0813">Transport</keyword>
<keyword evidence="5 8" id="KW-0249">Electron transport</keyword>
<evidence type="ECO:0000256" key="1">
    <source>
        <dbReference type="ARBA" id="ARBA00022448"/>
    </source>
</evidence>
<keyword evidence="8" id="KW-1003">Cell membrane</keyword>
<comment type="caution">
    <text evidence="11">The sequence shown here is derived from an EMBL/GenBank/DDBJ whole genome shotgun (WGS) entry which is preliminary data.</text>
</comment>
<dbReference type="PROSITE" id="PS00198">
    <property type="entry name" value="4FE4S_FER_1"/>
    <property type="match status" value="1"/>
</dbReference>
<dbReference type="NCBIfam" id="NF003454">
    <property type="entry name" value="PRK05035.1"/>
    <property type="match status" value="1"/>
</dbReference>
<feature type="compositionally biased region" description="Basic and acidic residues" evidence="9">
    <location>
        <begin position="619"/>
        <end position="640"/>
    </location>
</feature>
<keyword evidence="12" id="KW-1185">Reference proteome</keyword>
<dbReference type="InterPro" id="IPR026902">
    <property type="entry name" value="RnfC_N"/>
</dbReference>
<feature type="domain" description="4Fe-4S ferredoxin-type" evidence="10">
    <location>
        <begin position="354"/>
        <end position="384"/>
    </location>
</feature>
<dbReference type="Pfam" id="PF12838">
    <property type="entry name" value="Fer4_7"/>
    <property type="match status" value="1"/>
</dbReference>
<protein>
    <recommendedName>
        <fullName evidence="8">Ion-translocating oxidoreductase complex subunit C</fullName>
        <ecNumber evidence="8">7.-.-.-</ecNumber>
    </recommendedName>
    <alternativeName>
        <fullName evidence="8">Rnf electron transport complex subunit C</fullName>
    </alternativeName>
</protein>
<keyword evidence="2 8" id="KW-0004">4Fe-4S</keyword>
<accession>A0ABY0FA47</accession>
<dbReference type="InterPro" id="IPR017896">
    <property type="entry name" value="4Fe4S_Fe-S-bd"/>
</dbReference>
<feature type="binding site" evidence="8">
    <location>
        <position position="406"/>
    </location>
    <ligand>
        <name>[4Fe-4S] cluster</name>
        <dbReference type="ChEBI" id="CHEBI:49883"/>
        <label>2</label>
    </ligand>
</feature>
<dbReference type="InterPro" id="IPR010208">
    <property type="entry name" value="Ion_transpt_RnfC/RsxC"/>
</dbReference>
<dbReference type="EC" id="7.-.-.-" evidence="8"/>
<dbReference type="SUPFAM" id="SSF142019">
    <property type="entry name" value="Nqo1 FMN-binding domain-like"/>
    <property type="match status" value="1"/>
</dbReference>
<dbReference type="HAMAP" id="MF_00461">
    <property type="entry name" value="RsxC_RnfC"/>
    <property type="match status" value="1"/>
</dbReference>
<dbReference type="RefSeq" id="WP_129213270.1">
    <property type="nucleotide sequence ID" value="NZ_REGR01000014.1"/>
</dbReference>
<name>A0ABY0FA47_9NEIS</name>
<dbReference type="InterPro" id="IPR017900">
    <property type="entry name" value="4Fe4S_Fe_S_CS"/>
</dbReference>
<evidence type="ECO:0000256" key="5">
    <source>
        <dbReference type="ARBA" id="ARBA00022982"/>
    </source>
</evidence>
<dbReference type="Proteomes" id="UP000290682">
    <property type="component" value="Unassembled WGS sequence"/>
</dbReference>
<feature type="binding site" evidence="8">
    <location>
        <position position="413"/>
    </location>
    <ligand>
        <name>[4Fe-4S] cluster</name>
        <dbReference type="ChEBI" id="CHEBI:49883"/>
        <label>1</label>
    </ligand>
</feature>
<feature type="binding site" evidence="8">
    <location>
        <position position="403"/>
    </location>
    <ligand>
        <name>[4Fe-4S] cluster</name>
        <dbReference type="ChEBI" id="CHEBI:49883"/>
        <label>2</label>
    </ligand>
</feature>
<organism evidence="11 12">
    <name type="scientific">Crenobacter cavernae</name>
    <dbReference type="NCBI Taxonomy" id="2290923"/>
    <lineage>
        <taxon>Bacteria</taxon>
        <taxon>Pseudomonadati</taxon>
        <taxon>Pseudomonadota</taxon>
        <taxon>Betaproteobacteria</taxon>
        <taxon>Neisseriales</taxon>
        <taxon>Neisseriaceae</taxon>
        <taxon>Crenobacter</taxon>
    </lineage>
</organism>
<comment type="cofactor">
    <cofactor evidence="8">
        <name>[4Fe-4S] cluster</name>
        <dbReference type="ChEBI" id="CHEBI:49883"/>
    </cofactor>
    <text evidence="8">Binds 2 [4Fe-4S] clusters per subunit.</text>
</comment>
<keyword evidence="6 8" id="KW-0408">Iron</keyword>
<gene>
    <name evidence="11" type="primary">rsxC</name>
    <name evidence="8" type="synonym">rnfC</name>
    <name evidence="11" type="ORF">EBB06_11205</name>
</gene>
<dbReference type="InterPro" id="IPR037225">
    <property type="entry name" value="Nuo51_FMN-bd_sf"/>
</dbReference>
<feature type="binding site" evidence="8">
    <location>
        <position position="367"/>
    </location>
    <ligand>
        <name>[4Fe-4S] cluster</name>
        <dbReference type="ChEBI" id="CHEBI:49883"/>
        <label>1</label>
    </ligand>
</feature>
<evidence type="ECO:0000256" key="7">
    <source>
        <dbReference type="ARBA" id="ARBA00023014"/>
    </source>
</evidence>
<feature type="binding site" evidence="8">
    <location>
        <position position="409"/>
    </location>
    <ligand>
        <name>[4Fe-4S] cluster</name>
        <dbReference type="ChEBI" id="CHEBI:49883"/>
        <label>2</label>
    </ligand>
</feature>
<reference evidence="11 12" key="1">
    <citation type="submission" date="2018-10" db="EMBL/GenBank/DDBJ databases">
        <title>Draft genome of Fastidiocella sp. strain 375T, a bacterium isolated from a karstic cave dripping water.</title>
        <authorList>
            <person name="Coelho C."/>
            <person name="Verissimo A."/>
            <person name="Tiago I."/>
        </authorList>
    </citation>
    <scope>NUCLEOTIDE SEQUENCE [LARGE SCALE GENOMIC DNA]</scope>
    <source>
        <strain evidence="11 12">CAVE-375</strain>
    </source>
</reference>
<keyword evidence="8" id="KW-1278">Translocase</keyword>
<evidence type="ECO:0000259" key="10">
    <source>
        <dbReference type="PROSITE" id="PS51379"/>
    </source>
</evidence>
<evidence type="ECO:0000256" key="3">
    <source>
        <dbReference type="ARBA" id="ARBA00022723"/>
    </source>
</evidence>
<feature type="binding site" evidence="8">
    <location>
        <position position="374"/>
    </location>
    <ligand>
        <name>[4Fe-4S] cluster</name>
        <dbReference type="ChEBI" id="CHEBI:49883"/>
        <label>2</label>
    </ligand>
</feature>
<dbReference type="InterPro" id="IPR011538">
    <property type="entry name" value="Nuo51_FMN-bd"/>
</dbReference>
<evidence type="ECO:0000256" key="8">
    <source>
        <dbReference type="HAMAP-Rule" id="MF_00461"/>
    </source>
</evidence>
<dbReference type="PROSITE" id="PS51379">
    <property type="entry name" value="4FE4S_FER_2"/>
    <property type="match status" value="2"/>
</dbReference>
<comment type="subunit">
    <text evidence="8">The complex is composed of six subunits: RnfA, RnfB, RnfC, RnfD, RnfE and RnfG.</text>
</comment>
<dbReference type="NCBIfam" id="TIGR01945">
    <property type="entry name" value="rnfC"/>
    <property type="match status" value="1"/>
</dbReference>
<evidence type="ECO:0000256" key="2">
    <source>
        <dbReference type="ARBA" id="ARBA00022485"/>
    </source>
</evidence>
<keyword evidence="8" id="KW-0997">Cell inner membrane</keyword>
<keyword evidence="4 8" id="KW-0677">Repeat</keyword>
<feature type="binding site" evidence="8">
    <location>
        <position position="370"/>
    </location>
    <ligand>
        <name>[4Fe-4S] cluster</name>
        <dbReference type="ChEBI" id="CHEBI:49883"/>
        <label>1</label>
    </ligand>
</feature>
<dbReference type="PANTHER" id="PTHR43034">
    <property type="entry name" value="ION-TRANSLOCATING OXIDOREDUCTASE COMPLEX SUBUNIT C"/>
    <property type="match status" value="1"/>
</dbReference>
<evidence type="ECO:0000256" key="4">
    <source>
        <dbReference type="ARBA" id="ARBA00022737"/>
    </source>
</evidence>